<proteinExistence type="inferred from homology"/>
<feature type="domain" description="Exoribonuclease phosphorolytic" evidence="11">
    <location>
        <begin position="55"/>
        <end position="185"/>
    </location>
</feature>
<reference evidence="13" key="1">
    <citation type="submission" date="2017-01" db="EMBL/GenBank/DDBJ databases">
        <title>Comparative genomics of anhydrobiosis in the tardigrade Hypsibius dujardini.</title>
        <authorList>
            <person name="Yoshida Y."/>
            <person name="Koutsovoulos G."/>
            <person name="Laetsch D."/>
            <person name="Stevens L."/>
            <person name="Kumar S."/>
            <person name="Horikawa D."/>
            <person name="Ishino K."/>
            <person name="Komine S."/>
            <person name="Tomita M."/>
            <person name="Blaxter M."/>
            <person name="Arakawa K."/>
        </authorList>
    </citation>
    <scope>NUCLEOTIDE SEQUENCE [LARGE SCALE GENOMIC DNA]</scope>
    <source>
        <strain evidence="13">Z151</strain>
    </source>
</reference>
<organism evidence="12 13">
    <name type="scientific">Hypsibius exemplaris</name>
    <name type="common">Freshwater tardigrade</name>
    <dbReference type="NCBI Taxonomy" id="2072580"/>
    <lineage>
        <taxon>Eukaryota</taxon>
        <taxon>Metazoa</taxon>
        <taxon>Ecdysozoa</taxon>
        <taxon>Tardigrada</taxon>
        <taxon>Eutardigrada</taxon>
        <taxon>Parachela</taxon>
        <taxon>Hypsibioidea</taxon>
        <taxon>Hypsibiidae</taxon>
        <taxon>Hypsibius</taxon>
    </lineage>
</organism>
<dbReference type="GO" id="GO:0071028">
    <property type="term" value="P:nuclear mRNA surveillance"/>
    <property type="evidence" value="ECO:0007669"/>
    <property type="project" value="TreeGrafter"/>
</dbReference>
<feature type="compositionally biased region" description="Basic and acidic residues" evidence="10">
    <location>
        <begin position="111"/>
        <end position="122"/>
    </location>
</feature>
<feature type="region of interest" description="Disordered" evidence="10">
    <location>
        <begin position="88"/>
        <end position="122"/>
    </location>
</feature>
<accession>A0A9X6NMN3</accession>
<dbReference type="GO" id="GO:0000177">
    <property type="term" value="C:cytoplasmic exosome (RNase complex)"/>
    <property type="evidence" value="ECO:0007669"/>
    <property type="project" value="TreeGrafter"/>
</dbReference>
<feature type="compositionally biased region" description="Basic and acidic residues" evidence="10">
    <location>
        <begin position="88"/>
        <end position="101"/>
    </location>
</feature>
<keyword evidence="5" id="KW-0698">rRNA processing</keyword>
<dbReference type="SUPFAM" id="SSF55666">
    <property type="entry name" value="Ribonuclease PH domain 2-like"/>
    <property type="match status" value="1"/>
</dbReference>
<evidence type="ECO:0000256" key="8">
    <source>
        <dbReference type="ARBA" id="ARBA00023242"/>
    </source>
</evidence>
<dbReference type="InterPro" id="IPR050590">
    <property type="entry name" value="Exosome_comp_Rrp42_subfam"/>
</dbReference>
<dbReference type="SUPFAM" id="SSF54211">
    <property type="entry name" value="Ribosomal protein S5 domain 2-like"/>
    <property type="match status" value="1"/>
</dbReference>
<comment type="subcellular location">
    <subcellularLocation>
        <location evidence="1">Cytoplasm</location>
    </subcellularLocation>
    <subcellularLocation>
        <location evidence="2">Nucleus</location>
        <location evidence="2">Nucleolus</location>
    </subcellularLocation>
</comment>
<dbReference type="InterPro" id="IPR027408">
    <property type="entry name" value="PNPase/RNase_PH_dom_sf"/>
</dbReference>
<dbReference type="PANTHER" id="PTHR11097:SF9">
    <property type="entry name" value="EXOSOME COMPLEX COMPONENT RRP43"/>
    <property type="match status" value="1"/>
</dbReference>
<keyword evidence="7" id="KW-0694">RNA-binding</keyword>
<dbReference type="GO" id="GO:0034476">
    <property type="term" value="P:U5 snRNA 3'-end processing"/>
    <property type="evidence" value="ECO:0007669"/>
    <property type="project" value="TreeGrafter"/>
</dbReference>
<evidence type="ECO:0000256" key="10">
    <source>
        <dbReference type="SAM" id="MobiDB-lite"/>
    </source>
</evidence>
<comment type="similarity">
    <text evidence="3">Belongs to the RNase PH family.</text>
</comment>
<dbReference type="GO" id="GO:0016075">
    <property type="term" value="P:rRNA catabolic process"/>
    <property type="evidence" value="ECO:0007669"/>
    <property type="project" value="TreeGrafter"/>
</dbReference>
<dbReference type="GO" id="GO:0000467">
    <property type="term" value="P:exonucleolytic trimming to generate mature 3'-end of 5.8S rRNA from tricistronic rRNA transcript (SSU-rRNA, 5.8S rRNA, LSU-rRNA)"/>
    <property type="evidence" value="ECO:0007669"/>
    <property type="project" value="TreeGrafter"/>
</dbReference>
<evidence type="ECO:0000313" key="13">
    <source>
        <dbReference type="Proteomes" id="UP000192578"/>
    </source>
</evidence>
<dbReference type="InterPro" id="IPR020568">
    <property type="entry name" value="Ribosomal_Su5_D2-typ_SF"/>
</dbReference>
<keyword evidence="8" id="KW-0539">Nucleus</keyword>
<comment type="caution">
    <text evidence="12">The sequence shown here is derived from an EMBL/GenBank/DDBJ whole genome shotgun (WGS) entry which is preliminary data.</text>
</comment>
<evidence type="ECO:0000256" key="7">
    <source>
        <dbReference type="ARBA" id="ARBA00022884"/>
    </source>
</evidence>
<dbReference type="GO" id="GO:0000176">
    <property type="term" value="C:nuclear exosome (RNase complex)"/>
    <property type="evidence" value="ECO:0007669"/>
    <property type="project" value="TreeGrafter"/>
</dbReference>
<evidence type="ECO:0000256" key="4">
    <source>
        <dbReference type="ARBA" id="ARBA00022490"/>
    </source>
</evidence>
<dbReference type="Pfam" id="PF01138">
    <property type="entry name" value="RNase_PH"/>
    <property type="match status" value="1"/>
</dbReference>
<keyword evidence="6" id="KW-0271">Exosome</keyword>
<evidence type="ECO:0000256" key="5">
    <source>
        <dbReference type="ARBA" id="ARBA00022552"/>
    </source>
</evidence>
<dbReference type="PANTHER" id="PTHR11097">
    <property type="entry name" value="EXOSOME COMPLEX EXONUCLEASE RIBOSOMAL RNA PROCESSING PROTEIN"/>
    <property type="match status" value="1"/>
</dbReference>
<dbReference type="Proteomes" id="UP000192578">
    <property type="component" value="Unassembled WGS sequence"/>
</dbReference>
<dbReference type="GO" id="GO:0005730">
    <property type="term" value="C:nucleolus"/>
    <property type="evidence" value="ECO:0007669"/>
    <property type="project" value="UniProtKB-SubCell"/>
</dbReference>
<evidence type="ECO:0000313" key="12">
    <source>
        <dbReference type="EMBL" id="OWA53231.1"/>
    </source>
</evidence>
<gene>
    <name evidence="12" type="ORF">BV898_17666</name>
</gene>
<evidence type="ECO:0000256" key="9">
    <source>
        <dbReference type="ARBA" id="ARBA00030617"/>
    </source>
</evidence>
<dbReference type="GO" id="GO:0035925">
    <property type="term" value="F:mRNA 3'-UTR AU-rich region binding"/>
    <property type="evidence" value="ECO:0007669"/>
    <property type="project" value="TreeGrafter"/>
</dbReference>
<dbReference type="Gene3D" id="3.30.230.70">
    <property type="entry name" value="GHMP Kinase, N-terminal domain"/>
    <property type="match status" value="1"/>
</dbReference>
<keyword evidence="13" id="KW-1185">Reference proteome</keyword>
<dbReference type="GO" id="GO:0034473">
    <property type="term" value="P:U1 snRNA 3'-end processing"/>
    <property type="evidence" value="ECO:0007669"/>
    <property type="project" value="TreeGrafter"/>
</dbReference>
<dbReference type="InterPro" id="IPR001247">
    <property type="entry name" value="ExoRNase_PH_dom1"/>
</dbReference>
<keyword evidence="4" id="KW-0963">Cytoplasm</keyword>
<evidence type="ECO:0000256" key="1">
    <source>
        <dbReference type="ARBA" id="ARBA00004496"/>
    </source>
</evidence>
<name>A0A9X6NMN3_HYPEX</name>
<dbReference type="OrthoDB" id="45882at2759"/>
<evidence type="ECO:0000259" key="11">
    <source>
        <dbReference type="Pfam" id="PF01138"/>
    </source>
</evidence>
<dbReference type="InterPro" id="IPR036345">
    <property type="entry name" value="ExoRNase_PH_dom2_sf"/>
</dbReference>
<dbReference type="AlphaFoldDB" id="A0A9X6NMN3"/>
<dbReference type="GO" id="GO:0071035">
    <property type="term" value="P:nuclear polyadenylation-dependent rRNA catabolic process"/>
    <property type="evidence" value="ECO:0007669"/>
    <property type="project" value="TreeGrafter"/>
</dbReference>
<sequence length="316" mass="34731">MSADRDALPSRMCTRKDIVRKELVSGKRSDNRALSEFAATSISQLKCSNPEDVIVIARIGDTRVSCLLSLEIREAEPDPDLIHLKVTTADDAHQKAHHHDDDGDSDDEVEMDNHEDRSSANLEREATLETLIEEFDLIDESRLILLPGRLVLHLHVTINVLQNNGSVIDAGFLALVAALERLQLPTVQHDVTEDTFQFDWNQLHSAGGLLRQRCVCSTFAVTGHLLVCGPSAEEEDTADAVIVAVSGKEQSLAFIQVIDGQLPPGFTGLPYDRLVESAAARRLKLERILTDPASDDSFIPENKAVRLSSTDTAVKL</sequence>
<dbReference type="GO" id="GO:0034475">
    <property type="term" value="P:U4 snRNA 3'-end processing"/>
    <property type="evidence" value="ECO:0007669"/>
    <property type="project" value="TreeGrafter"/>
</dbReference>
<dbReference type="EMBL" id="MTYJ01000309">
    <property type="protein sequence ID" value="OWA53231.1"/>
    <property type="molecule type" value="Genomic_DNA"/>
</dbReference>
<evidence type="ECO:0000256" key="3">
    <source>
        <dbReference type="ARBA" id="ARBA00006678"/>
    </source>
</evidence>
<dbReference type="GO" id="GO:0071038">
    <property type="term" value="P:TRAMP-dependent tRNA surveillance pathway"/>
    <property type="evidence" value="ECO:0007669"/>
    <property type="project" value="TreeGrafter"/>
</dbReference>
<evidence type="ECO:0000256" key="2">
    <source>
        <dbReference type="ARBA" id="ARBA00004604"/>
    </source>
</evidence>
<protein>
    <recommendedName>
        <fullName evidence="9">Ribosomal RNA-processing protein 43</fullName>
    </recommendedName>
</protein>
<evidence type="ECO:0000256" key="6">
    <source>
        <dbReference type="ARBA" id="ARBA00022835"/>
    </source>
</evidence>